<dbReference type="InterPro" id="IPR051054">
    <property type="entry name" value="SorC_transcr_regulators"/>
</dbReference>
<gene>
    <name evidence="6" type="ORF">ELQ90_03615</name>
</gene>
<dbReference type="InterPro" id="IPR037171">
    <property type="entry name" value="NagB/RpiA_transferase-like"/>
</dbReference>
<dbReference type="EMBL" id="RZNB01000001">
    <property type="protein sequence ID" value="RWZ53027.1"/>
    <property type="molecule type" value="Genomic_DNA"/>
</dbReference>
<dbReference type="GO" id="GO:0030246">
    <property type="term" value="F:carbohydrate binding"/>
    <property type="evidence" value="ECO:0007669"/>
    <property type="project" value="InterPro"/>
</dbReference>
<evidence type="ECO:0000259" key="5">
    <source>
        <dbReference type="Pfam" id="PF04198"/>
    </source>
</evidence>
<dbReference type="OrthoDB" id="186585at2"/>
<dbReference type="GO" id="GO:0003677">
    <property type="term" value="F:DNA binding"/>
    <property type="evidence" value="ECO:0007669"/>
    <property type="project" value="UniProtKB-KW"/>
</dbReference>
<dbReference type="Proteomes" id="UP000288547">
    <property type="component" value="Unassembled WGS sequence"/>
</dbReference>
<keyword evidence="4" id="KW-0804">Transcription</keyword>
<feature type="domain" description="Sugar-binding" evidence="5">
    <location>
        <begin position="63"/>
        <end position="319"/>
    </location>
</feature>
<sequence>MSENLLDAAVVARRFYLDRQQKSEIAAELGLSRFKVARLLDAAHAAGIVRISIDVPDDIDVGLSDALVERFGLQRAIVVRAADATDPGRIASTPLHAVGLAAARFLAAHLRPHDIVGLSWGASVSHVVDALEGVSVAEVVQLVGGVRPAPLGDRSPGRPARSGLDLVEEFARRTRATAVPLHSPLVLGSAKTAALLREDPSVADTTRRFEAVTTAVVGIGSWEPPSSSLLDLVAADDRRELWHGRATADVCGIVLDASGRVVRSSLADRTIGISPERLGAVPTVVAVAGGASKATAIASVLRSGLIDVLVTDEAAARSIR</sequence>
<dbReference type="Gene3D" id="1.10.10.10">
    <property type="entry name" value="Winged helix-like DNA-binding domain superfamily/Winged helix DNA-binding domain"/>
    <property type="match status" value="1"/>
</dbReference>
<dbReference type="RefSeq" id="WP_128493870.1">
    <property type="nucleotide sequence ID" value="NZ_RZNB01000001.1"/>
</dbReference>
<evidence type="ECO:0000313" key="7">
    <source>
        <dbReference type="Proteomes" id="UP000288547"/>
    </source>
</evidence>
<protein>
    <submittedName>
        <fullName evidence="6">Transcriptional regulator</fullName>
    </submittedName>
</protein>
<keyword evidence="2" id="KW-0805">Transcription regulation</keyword>
<evidence type="ECO:0000256" key="1">
    <source>
        <dbReference type="ARBA" id="ARBA00010466"/>
    </source>
</evidence>
<dbReference type="SUPFAM" id="SSF100950">
    <property type="entry name" value="NagB/RpiA/CoA transferase-like"/>
    <property type="match status" value="1"/>
</dbReference>
<dbReference type="InterPro" id="IPR007324">
    <property type="entry name" value="Sugar-bd_dom_put"/>
</dbReference>
<evidence type="ECO:0000256" key="3">
    <source>
        <dbReference type="ARBA" id="ARBA00023125"/>
    </source>
</evidence>
<keyword evidence="3" id="KW-0238">DNA-binding</keyword>
<organism evidence="6 7">
    <name type="scientific">Labedella phragmitis</name>
    <dbReference type="NCBI Taxonomy" id="2498849"/>
    <lineage>
        <taxon>Bacteria</taxon>
        <taxon>Bacillati</taxon>
        <taxon>Actinomycetota</taxon>
        <taxon>Actinomycetes</taxon>
        <taxon>Micrococcales</taxon>
        <taxon>Microbacteriaceae</taxon>
        <taxon>Labedella</taxon>
    </lineage>
</organism>
<dbReference type="PANTHER" id="PTHR34294">
    <property type="entry name" value="TRANSCRIPTIONAL REGULATOR-RELATED"/>
    <property type="match status" value="1"/>
</dbReference>
<accession>A0A3S4DJS2</accession>
<dbReference type="InterPro" id="IPR036388">
    <property type="entry name" value="WH-like_DNA-bd_sf"/>
</dbReference>
<dbReference type="Pfam" id="PF04198">
    <property type="entry name" value="Sugar-bind"/>
    <property type="match status" value="1"/>
</dbReference>
<evidence type="ECO:0000313" key="6">
    <source>
        <dbReference type="EMBL" id="RWZ53027.1"/>
    </source>
</evidence>
<comment type="caution">
    <text evidence="6">The sequence shown here is derived from an EMBL/GenBank/DDBJ whole genome shotgun (WGS) entry which is preliminary data.</text>
</comment>
<dbReference type="PANTHER" id="PTHR34294:SF1">
    <property type="entry name" value="TRANSCRIPTIONAL REGULATOR LSRR"/>
    <property type="match status" value="1"/>
</dbReference>
<evidence type="ECO:0000256" key="4">
    <source>
        <dbReference type="ARBA" id="ARBA00023163"/>
    </source>
</evidence>
<dbReference type="AlphaFoldDB" id="A0A3S4DJS2"/>
<reference evidence="6 7" key="1">
    <citation type="submission" date="2018-12" db="EMBL/GenBank/DDBJ databases">
        <authorList>
            <person name="Li F."/>
        </authorList>
    </citation>
    <scope>NUCLEOTIDE SEQUENCE [LARGE SCALE GENOMIC DNA]</scope>
    <source>
        <strain evidence="6 7">11W25H-1</strain>
    </source>
</reference>
<comment type="similarity">
    <text evidence="1">Belongs to the SorC transcriptional regulatory family.</text>
</comment>
<proteinExistence type="inferred from homology"/>
<name>A0A3S4DJS2_9MICO</name>
<dbReference type="Gene3D" id="3.40.50.1360">
    <property type="match status" value="1"/>
</dbReference>
<keyword evidence="7" id="KW-1185">Reference proteome</keyword>
<evidence type="ECO:0000256" key="2">
    <source>
        <dbReference type="ARBA" id="ARBA00023015"/>
    </source>
</evidence>